<dbReference type="AlphaFoldDB" id="A0A1W9I1X8"/>
<proteinExistence type="predicted"/>
<dbReference type="InterPro" id="IPR052205">
    <property type="entry name" value="FliO/MopB"/>
</dbReference>
<name>A0A1W9I1X8_9HYPH</name>
<evidence type="ECO:0000256" key="1">
    <source>
        <dbReference type="SAM" id="MobiDB-lite"/>
    </source>
</evidence>
<feature type="region of interest" description="Disordered" evidence="1">
    <location>
        <begin position="103"/>
        <end position="191"/>
    </location>
</feature>
<feature type="compositionally biased region" description="Basic and acidic residues" evidence="1">
    <location>
        <begin position="133"/>
        <end position="144"/>
    </location>
</feature>
<reference evidence="2 3" key="1">
    <citation type="journal article" date="2017" name="Water Res.">
        <title>Comammox in drinking water systems.</title>
        <authorList>
            <person name="Wang Y."/>
            <person name="Ma L."/>
            <person name="Mao Y."/>
            <person name="Jiang X."/>
            <person name="Xia Y."/>
            <person name="Yu K."/>
            <person name="Li B."/>
            <person name="Zhang T."/>
        </authorList>
    </citation>
    <scope>NUCLEOTIDE SEQUENCE [LARGE SCALE GENOMIC DNA]</scope>
    <source>
        <strain evidence="2">SG_bin8</strain>
    </source>
</reference>
<protein>
    <recommendedName>
        <fullName evidence="4">Flagellar biosynthesis protein FliO</fullName>
    </recommendedName>
</protein>
<feature type="compositionally biased region" description="Pro residues" evidence="1">
    <location>
        <begin position="233"/>
        <end position="251"/>
    </location>
</feature>
<evidence type="ECO:0000313" key="3">
    <source>
        <dbReference type="Proteomes" id="UP000192872"/>
    </source>
</evidence>
<dbReference type="PRINTS" id="PR01217">
    <property type="entry name" value="PRICHEXTENSN"/>
</dbReference>
<feature type="compositionally biased region" description="Low complexity" evidence="1">
    <location>
        <begin position="150"/>
        <end position="159"/>
    </location>
</feature>
<dbReference type="STRING" id="1827387.A4S15_04880"/>
<organism evidence="2 3">
    <name type="scientific">Candidatus Raskinella chloraquaticus</name>
    <dbReference type="NCBI Taxonomy" id="1951219"/>
    <lineage>
        <taxon>Bacteria</taxon>
        <taxon>Pseudomonadati</taxon>
        <taxon>Pseudomonadota</taxon>
        <taxon>Alphaproteobacteria</taxon>
        <taxon>Hyphomicrobiales</taxon>
        <taxon>Phreatobacteraceae</taxon>
        <taxon>Candidatus Raskinella</taxon>
    </lineage>
</organism>
<comment type="caution">
    <text evidence="2">The sequence shown here is derived from an EMBL/GenBank/DDBJ whole genome shotgun (WGS) entry which is preliminary data.</text>
</comment>
<dbReference type="Proteomes" id="UP000192872">
    <property type="component" value="Unassembled WGS sequence"/>
</dbReference>
<evidence type="ECO:0008006" key="4">
    <source>
        <dbReference type="Google" id="ProtNLM"/>
    </source>
</evidence>
<sequence length="274" mass="28229">MPFLVQVLLALAFVLALVAVIFFLIRRFSDAAATKANGRARQPRLGVIDVANIDGRRRLVIIRRDAVEHLLMIGGPNDVVIESNIIRAQNPAQLREGRSAQLGPVDEADSAPAPALTPALRDLPAAPQAKPAPRIDTRLPEPKRATVATPEPARAAPIAVRPPAPRTPPIASLPSTPPARPDKTPAVAAPGSGAMMASPRIEPPTAPPLTAPAMSPAIIAPAPVAHAAATPPAIQPAPAPPEAAPKPPAPAGEPADLEAEMASILGHLSAPPRT</sequence>
<feature type="region of interest" description="Disordered" evidence="1">
    <location>
        <begin position="226"/>
        <end position="274"/>
    </location>
</feature>
<accession>A0A1W9I1X8</accession>
<dbReference type="PANTHER" id="PTHR38766">
    <property type="entry name" value="FLAGELLAR PROTEIN FLIO"/>
    <property type="match status" value="1"/>
</dbReference>
<dbReference type="PANTHER" id="PTHR38766:SF1">
    <property type="entry name" value="FLAGELLAR PROTEIN FLIO"/>
    <property type="match status" value="1"/>
</dbReference>
<gene>
    <name evidence="2" type="ORF">A4S15_04880</name>
</gene>
<dbReference type="EMBL" id="LWDL01000008">
    <property type="protein sequence ID" value="OQW53587.1"/>
    <property type="molecule type" value="Genomic_DNA"/>
</dbReference>
<evidence type="ECO:0000313" key="2">
    <source>
        <dbReference type="EMBL" id="OQW53587.1"/>
    </source>
</evidence>